<dbReference type="SUPFAM" id="SSF47413">
    <property type="entry name" value="lambda repressor-like DNA-binding domains"/>
    <property type="match status" value="1"/>
</dbReference>
<dbReference type="SMART" id="SM00530">
    <property type="entry name" value="HTH_XRE"/>
    <property type="match status" value="1"/>
</dbReference>
<keyword evidence="3" id="KW-1185">Reference proteome</keyword>
<gene>
    <name evidence="2" type="ORF">Q8A70_28375</name>
</gene>
<comment type="caution">
    <text evidence="2">The sequence shown here is derived from an EMBL/GenBank/DDBJ whole genome shotgun (WGS) entry which is preliminary data.</text>
</comment>
<dbReference type="RefSeq" id="WP_379962191.1">
    <property type="nucleotide sequence ID" value="NZ_JAUYVI010000015.1"/>
</dbReference>
<sequence length="168" mass="18577">MALTSEQCRAGRALLGWSQDQLAERSGASKRSIAEFERSAGIPYRRTLQDLEEALEAAGVQLIPENGGGAGVRLKRAVARMVRKRVSRFDRVATIMVAYRSKEFRVTMPTDILDDMDRTNHPDDAAMEKAVERYQNRILIRAAGAIEAGRADERGNVELTAADFPEVG</sequence>
<dbReference type="Gene3D" id="1.10.260.40">
    <property type="entry name" value="lambda repressor-like DNA-binding domains"/>
    <property type="match status" value="1"/>
</dbReference>
<dbReference type="Proteomes" id="UP001230156">
    <property type="component" value="Unassembled WGS sequence"/>
</dbReference>
<dbReference type="InterPro" id="IPR001387">
    <property type="entry name" value="Cro/C1-type_HTH"/>
</dbReference>
<feature type="domain" description="HTH cro/C1-type" evidence="1">
    <location>
        <begin position="12"/>
        <end position="62"/>
    </location>
</feature>
<accession>A0ABU0YWQ7</accession>
<dbReference type="EMBL" id="JAUYVI010000015">
    <property type="protein sequence ID" value="MDQ7251637.1"/>
    <property type="molecule type" value="Genomic_DNA"/>
</dbReference>
<protein>
    <submittedName>
        <fullName evidence="2">Helix-turn-helix transcriptional regulator</fullName>
    </submittedName>
</protein>
<organism evidence="2 3">
    <name type="scientific">Dongia sedimenti</name>
    <dbReference type="NCBI Taxonomy" id="3064282"/>
    <lineage>
        <taxon>Bacteria</taxon>
        <taxon>Pseudomonadati</taxon>
        <taxon>Pseudomonadota</taxon>
        <taxon>Alphaproteobacteria</taxon>
        <taxon>Rhodospirillales</taxon>
        <taxon>Dongiaceae</taxon>
        <taxon>Dongia</taxon>
    </lineage>
</organism>
<proteinExistence type="predicted"/>
<evidence type="ECO:0000313" key="2">
    <source>
        <dbReference type="EMBL" id="MDQ7251637.1"/>
    </source>
</evidence>
<dbReference type="PROSITE" id="PS50943">
    <property type="entry name" value="HTH_CROC1"/>
    <property type="match status" value="1"/>
</dbReference>
<dbReference type="InterPro" id="IPR010982">
    <property type="entry name" value="Lambda_DNA-bd_dom_sf"/>
</dbReference>
<dbReference type="CDD" id="cd00093">
    <property type="entry name" value="HTH_XRE"/>
    <property type="match status" value="1"/>
</dbReference>
<dbReference type="Pfam" id="PF01381">
    <property type="entry name" value="HTH_3"/>
    <property type="match status" value="1"/>
</dbReference>
<evidence type="ECO:0000313" key="3">
    <source>
        <dbReference type="Proteomes" id="UP001230156"/>
    </source>
</evidence>
<name>A0ABU0YWQ7_9PROT</name>
<evidence type="ECO:0000259" key="1">
    <source>
        <dbReference type="PROSITE" id="PS50943"/>
    </source>
</evidence>
<reference evidence="3" key="1">
    <citation type="submission" date="2023-08" db="EMBL/GenBank/DDBJ databases">
        <title>Rhodospirillaceae gen. nov., a novel taxon isolated from the Yangtze River Yuezi River estuary sludge.</title>
        <authorList>
            <person name="Ruan L."/>
        </authorList>
    </citation>
    <scope>NUCLEOTIDE SEQUENCE [LARGE SCALE GENOMIC DNA]</scope>
    <source>
        <strain evidence="3">R-7</strain>
    </source>
</reference>